<organism evidence="7 8">
    <name type="scientific">Candidatus Haliotispira prima</name>
    <dbReference type="NCBI Taxonomy" id="3034016"/>
    <lineage>
        <taxon>Bacteria</taxon>
        <taxon>Pseudomonadati</taxon>
        <taxon>Spirochaetota</taxon>
        <taxon>Spirochaetia</taxon>
        <taxon>Spirochaetales</taxon>
        <taxon>Spirochaetaceae</taxon>
        <taxon>Candidatus Haliotispira</taxon>
    </lineage>
</organism>
<keyword evidence="1 3" id="KW-0807">Transducer</keyword>
<dbReference type="EMBL" id="CP123443">
    <property type="protein sequence ID" value="WGK69975.1"/>
    <property type="molecule type" value="Genomic_DNA"/>
</dbReference>
<feature type="compositionally biased region" description="Polar residues" evidence="4">
    <location>
        <begin position="421"/>
        <end position="432"/>
    </location>
</feature>
<name>A0ABY8MKU0_9SPIO</name>
<evidence type="ECO:0000256" key="4">
    <source>
        <dbReference type="SAM" id="MobiDB-lite"/>
    </source>
</evidence>
<dbReference type="Gene3D" id="6.10.340.10">
    <property type="match status" value="1"/>
</dbReference>
<reference evidence="7 8" key="1">
    <citation type="submission" date="2023-04" db="EMBL/GenBank/DDBJ databases">
        <title>Spirochaete genome identified in red abalone sample constitutes a novel genus.</title>
        <authorList>
            <person name="Sharma S.P."/>
            <person name="Purcell C.M."/>
            <person name="Hyde J.R."/>
            <person name="Severin A.J."/>
        </authorList>
    </citation>
    <scope>NUCLEOTIDE SEQUENCE [LARGE SCALE GENOMIC DNA]</scope>
    <source>
        <strain evidence="7 8">SP-2023</strain>
    </source>
</reference>
<evidence type="ECO:0000259" key="5">
    <source>
        <dbReference type="PROSITE" id="PS50111"/>
    </source>
</evidence>
<feature type="region of interest" description="Disordered" evidence="4">
    <location>
        <begin position="421"/>
        <end position="445"/>
    </location>
</feature>
<evidence type="ECO:0000313" key="7">
    <source>
        <dbReference type="EMBL" id="WGK69975.1"/>
    </source>
</evidence>
<dbReference type="PROSITE" id="PS50885">
    <property type="entry name" value="HAMP"/>
    <property type="match status" value="1"/>
</dbReference>
<feature type="domain" description="Methyl-accepting transducer" evidence="5">
    <location>
        <begin position="131"/>
        <end position="355"/>
    </location>
</feature>
<accession>A0ABY8MKU0</accession>
<feature type="compositionally biased region" description="Gly residues" evidence="4">
    <location>
        <begin position="436"/>
        <end position="445"/>
    </location>
</feature>
<dbReference type="SUPFAM" id="SSF58104">
    <property type="entry name" value="Methyl-accepting chemotaxis protein (MCP) signaling domain"/>
    <property type="match status" value="1"/>
</dbReference>
<evidence type="ECO:0000313" key="8">
    <source>
        <dbReference type="Proteomes" id="UP001228690"/>
    </source>
</evidence>
<keyword evidence="8" id="KW-1185">Reference proteome</keyword>
<evidence type="ECO:0000256" key="2">
    <source>
        <dbReference type="ARBA" id="ARBA00029447"/>
    </source>
</evidence>
<dbReference type="PANTHER" id="PTHR32089:SF112">
    <property type="entry name" value="LYSOZYME-LIKE PROTEIN-RELATED"/>
    <property type="match status" value="1"/>
</dbReference>
<dbReference type="CDD" id="cd06225">
    <property type="entry name" value="HAMP"/>
    <property type="match status" value="1"/>
</dbReference>
<dbReference type="Gene3D" id="1.10.287.950">
    <property type="entry name" value="Methyl-accepting chemotaxis protein"/>
    <property type="match status" value="1"/>
</dbReference>
<protein>
    <submittedName>
        <fullName evidence="7">Methyl-accepting chemotaxis protein</fullName>
    </submittedName>
</protein>
<comment type="similarity">
    <text evidence="2">Belongs to the methyl-accepting chemotaxis (MCP) protein family.</text>
</comment>
<dbReference type="PROSITE" id="PS50111">
    <property type="entry name" value="CHEMOTAXIS_TRANSDUC_2"/>
    <property type="match status" value="1"/>
</dbReference>
<evidence type="ECO:0000256" key="1">
    <source>
        <dbReference type="ARBA" id="ARBA00023224"/>
    </source>
</evidence>
<dbReference type="RefSeq" id="WP_326928179.1">
    <property type="nucleotide sequence ID" value="NZ_CP123443.1"/>
</dbReference>
<dbReference type="PANTHER" id="PTHR32089">
    <property type="entry name" value="METHYL-ACCEPTING CHEMOTAXIS PROTEIN MCPB"/>
    <property type="match status" value="1"/>
</dbReference>
<feature type="region of interest" description="Disordered" evidence="4">
    <location>
        <begin position="174"/>
        <end position="193"/>
    </location>
</feature>
<dbReference type="Proteomes" id="UP001228690">
    <property type="component" value="Chromosome"/>
</dbReference>
<evidence type="ECO:0000256" key="3">
    <source>
        <dbReference type="PROSITE-ProRule" id="PRU00284"/>
    </source>
</evidence>
<dbReference type="Pfam" id="PF00672">
    <property type="entry name" value="HAMP"/>
    <property type="match status" value="1"/>
</dbReference>
<gene>
    <name evidence="7" type="ORF">P0082_03710</name>
</gene>
<dbReference type="InterPro" id="IPR003660">
    <property type="entry name" value="HAMP_dom"/>
</dbReference>
<dbReference type="InterPro" id="IPR004089">
    <property type="entry name" value="MCPsignal_dom"/>
</dbReference>
<feature type="domain" description="HAMP" evidence="6">
    <location>
        <begin position="16"/>
        <end position="70"/>
    </location>
</feature>
<sequence length="445" mass="49354">MAGILVGLVTFLINRLTILRIIKIIGRDLKNIAEGQSDLTRTIDIDSNDEIGLLAFWFNAFIQQLDTMVGNTKKLAGTMRESGIEFNINLRHAGDILQAVFTNLDSIDRLSNSQDQTVKNAKENLSRFIDNIAKISDHSTHLSDDFKDFTHYTQKQVSLTQEFLGSVNNLKHALGDNNNSRTADRNDSNGDLLGATTQFAKESTRSIDEQAQRFTHIEKLLEEIEDIAESTHLLSINASIEAARAGESGRGFTIVALQIRNLATNSGTLTSEIREQIEAIMNVTKNSGAQLIDLRSVLNTHMEDVVTDMQRLIVSAKDISKTVEIISSMQHRLKERVEDIGNGFAEANVLRETLLQPMTELHNYTEKLCESVNHISMGSDEIEKVTKNFIAQGAATEEQAQNLVRSMRDYRTSFDKTRSTDNFQNLGSTVAESNLGGTGGGETFA</sequence>
<proteinExistence type="inferred from homology"/>
<dbReference type="SMART" id="SM00283">
    <property type="entry name" value="MA"/>
    <property type="match status" value="1"/>
</dbReference>
<evidence type="ECO:0000259" key="6">
    <source>
        <dbReference type="PROSITE" id="PS50885"/>
    </source>
</evidence>
<dbReference type="Pfam" id="PF00015">
    <property type="entry name" value="MCPsignal"/>
    <property type="match status" value="1"/>
</dbReference>
<dbReference type="SMART" id="SM00304">
    <property type="entry name" value="HAMP"/>
    <property type="match status" value="1"/>
</dbReference>